<evidence type="ECO:0000256" key="3">
    <source>
        <dbReference type="ARBA" id="ARBA00010766"/>
    </source>
</evidence>
<dbReference type="Proteomes" id="UP000008144">
    <property type="component" value="Chromosome 10"/>
</dbReference>
<evidence type="ECO:0000313" key="13">
    <source>
        <dbReference type="Proteomes" id="UP000008144"/>
    </source>
</evidence>
<dbReference type="Pfam" id="PF21392">
    <property type="entry name" value="COQ9_N"/>
    <property type="match status" value="1"/>
</dbReference>
<dbReference type="PANTHER" id="PTHR21427:SF19">
    <property type="entry name" value="UBIQUINONE BIOSYNTHESIS PROTEIN COQ9, MITOCHONDRIAL"/>
    <property type="match status" value="1"/>
</dbReference>
<evidence type="ECO:0000256" key="8">
    <source>
        <dbReference type="ARBA" id="ARBA00062895"/>
    </source>
</evidence>
<dbReference type="GO" id="GO:0008289">
    <property type="term" value="F:lipid binding"/>
    <property type="evidence" value="ECO:0000318"/>
    <property type="project" value="GO_Central"/>
</dbReference>
<dbReference type="EMBL" id="EAAA01000580">
    <property type="status" value="NOT_ANNOTATED_CDS"/>
    <property type="molecule type" value="Genomic_DNA"/>
</dbReference>
<reference evidence="12" key="4">
    <citation type="submission" date="2025-09" db="UniProtKB">
        <authorList>
            <consortium name="Ensembl"/>
        </authorList>
    </citation>
    <scope>IDENTIFICATION</scope>
</reference>
<keyword evidence="13" id="KW-1185">Reference proteome</keyword>
<feature type="domain" description="Ubiquinone biosynthesis protein COQ9 HTH" evidence="11">
    <location>
        <begin position="1"/>
        <end position="27"/>
    </location>
</feature>
<dbReference type="AlphaFoldDB" id="F6RQ34"/>
<sequence>KVKILDNALDFVVDHGWSRKALSCGAEQAGYAGVAEGMFTGGGDDLVLYFIQKCNFQLVEYLKFTVEEHESKEEKIKVTSFIRSAVEYRLRMIIPCIGAWPQAMGILARPDIFPKSAEELAKMVDDIWYYAGDRSADINWYTKRGILAKLYGSTQLVMLTDQSPDFKDTWEFLDRRISDISNFAKISQSVKDNGSAFVETAFSGAKVLKNIAGFGDTKR</sequence>
<evidence type="ECO:0000256" key="5">
    <source>
        <dbReference type="ARBA" id="ARBA00022946"/>
    </source>
</evidence>
<organism evidence="12 13">
    <name type="scientific">Ciona intestinalis</name>
    <name type="common">Transparent sea squirt</name>
    <name type="synonym">Ascidia intestinalis</name>
    <dbReference type="NCBI Taxonomy" id="7719"/>
    <lineage>
        <taxon>Eukaryota</taxon>
        <taxon>Metazoa</taxon>
        <taxon>Chordata</taxon>
        <taxon>Tunicata</taxon>
        <taxon>Ascidiacea</taxon>
        <taxon>Phlebobranchia</taxon>
        <taxon>Cionidae</taxon>
        <taxon>Ciona</taxon>
    </lineage>
</organism>
<proteinExistence type="inferred from homology"/>
<evidence type="ECO:0000256" key="1">
    <source>
        <dbReference type="ARBA" id="ARBA00004173"/>
    </source>
</evidence>
<keyword evidence="5" id="KW-0809">Transit peptide</keyword>
<dbReference type="Pfam" id="PF08511">
    <property type="entry name" value="COQ9"/>
    <property type="match status" value="1"/>
</dbReference>
<evidence type="ECO:0000313" key="12">
    <source>
        <dbReference type="Ensembl" id="ENSCINP00000025408.2"/>
    </source>
</evidence>
<feature type="domain" description="COQ9 C-terminal" evidence="10">
    <location>
        <begin position="114"/>
        <end position="183"/>
    </location>
</feature>
<dbReference type="UniPathway" id="UPA00232"/>
<dbReference type="InterPro" id="IPR012762">
    <property type="entry name" value="Ubiq_biosynth_COQ9"/>
</dbReference>
<evidence type="ECO:0000256" key="2">
    <source>
        <dbReference type="ARBA" id="ARBA00004749"/>
    </source>
</evidence>
<dbReference type="InterPro" id="IPR013718">
    <property type="entry name" value="COQ9_C"/>
</dbReference>
<dbReference type="InterPro" id="IPR048674">
    <property type="entry name" value="COQ9_HTH"/>
</dbReference>
<evidence type="ECO:0000259" key="10">
    <source>
        <dbReference type="Pfam" id="PF08511"/>
    </source>
</evidence>
<evidence type="ECO:0000256" key="9">
    <source>
        <dbReference type="RuleBase" id="RU366063"/>
    </source>
</evidence>
<dbReference type="InParanoid" id="F6RQ34"/>
<dbReference type="Ensembl" id="ENSCINT00000025654.2">
    <property type="protein sequence ID" value="ENSCINP00000025408.2"/>
    <property type="gene ID" value="ENSCING00000013953.2"/>
</dbReference>
<comment type="pathway">
    <text evidence="2 9">Cofactor biosynthesis; ubiquinone biosynthesis.</text>
</comment>
<keyword evidence="7 9" id="KW-0496">Mitochondrion</keyword>
<dbReference type="GeneTree" id="ENSGT00390000009328"/>
<dbReference type="GO" id="GO:0006744">
    <property type="term" value="P:ubiquinone biosynthetic process"/>
    <property type="evidence" value="ECO:0000318"/>
    <property type="project" value="GO_Central"/>
</dbReference>
<dbReference type="Gene3D" id="1.10.357.10">
    <property type="entry name" value="Tetracycline Repressor, domain 2"/>
    <property type="match status" value="1"/>
</dbReference>
<comment type="function">
    <text evidence="9">Membrane-associated protein that warps the membrane surface to access and bind aromatic isoprenes with high specificity, including ubiquinone (CoQ) isoprene intermediates and presents them directly to Coq7, therefore facilitating the Coq7-mediated hydroxylase step. Participates in the biosynthesis of coenzyme Q, also named ubiquinone, an essential lipid-soluble electron transporter for aerobic cellular respiration.</text>
</comment>
<keyword evidence="4 9" id="KW-0831">Ubiquinone biosynthesis</keyword>
<evidence type="ECO:0000256" key="4">
    <source>
        <dbReference type="ARBA" id="ARBA00022688"/>
    </source>
</evidence>
<accession>F6RQ34</accession>
<dbReference type="FunFam" id="1.10.357.10:FF:000004">
    <property type="entry name" value="Ubiquinone biosynthesis protein COQ9, mitochondrial"/>
    <property type="match status" value="1"/>
</dbReference>
<dbReference type="FunCoup" id="F6RQ34">
    <property type="interactions" value="215"/>
</dbReference>
<protein>
    <recommendedName>
        <fullName evidence="9">Ubiquinone biosynthesis protein</fullName>
    </recommendedName>
</protein>
<dbReference type="GO" id="GO:0005743">
    <property type="term" value="C:mitochondrial inner membrane"/>
    <property type="evidence" value="ECO:0000318"/>
    <property type="project" value="GO_Central"/>
</dbReference>
<evidence type="ECO:0000256" key="6">
    <source>
        <dbReference type="ARBA" id="ARBA00023121"/>
    </source>
</evidence>
<dbReference type="STRING" id="7719.ENSCINP00000025408"/>
<evidence type="ECO:0000256" key="7">
    <source>
        <dbReference type="ARBA" id="ARBA00023128"/>
    </source>
</evidence>
<dbReference type="PANTHER" id="PTHR21427">
    <property type="entry name" value="UBIQUINONE BIOSYNTHESIS PROTEIN COQ9, MITOCHONDRIAL"/>
    <property type="match status" value="1"/>
</dbReference>
<dbReference type="HOGENOM" id="CLU_057411_0_0_1"/>
<dbReference type="NCBIfam" id="TIGR02396">
    <property type="entry name" value="diverge_rpsU"/>
    <property type="match status" value="1"/>
</dbReference>
<reference evidence="13" key="1">
    <citation type="journal article" date="2002" name="Science">
        <title>The draft genome of Ciona intestinalis: insights into chordate and vertebrate origins.</title>
        <authorList>
            <person name="Dehal P."/>
            <person name="Satou Y."/>
            <person name="Campbell R.K."/>
            <person name="Chapman J."/>
            <person name="Degnan B."/>
            <person name="De Tomaso A."/>
            <person name="Davidson B."/>
            <person name="Di Gregorio A."/>
            <person name="Gelpke M."/>
            <person name="Goodstein D.M."/>
            <person name="Harafuji N."/>
            <person name="Hastings K.E."/>
            <person name="Ho I."/>
            <person name="Hotta K."/>
            <person name="Huang W."/>
            <person name="Kawashima T."/>
            <person name="Lemaire P."/>
            <person name="Martinez D."/>
            <person name="Meinertzhagen I.A."/>
            <person name="Necula S."/>
            <person name="Nonaka M."/>
            <person name="Putnam N."/>
            <person name="Rash S."/>
            <person name="Saiga H."/>
            <person name="Satake M."/>
            <person name="Terry A."/>
            <person name="Yamada L."/>
            <person name="Wang H.G."/>
            <person name="Awazu S."/>
            <person name="Azumi K."/>
            <person name="Boore J."/>
            <person name="Branno M."/>
            <person name="Chin-Bow S."/>
            <person name="DeSantis R."/>
            <person name="Doyle S."/>
            <person name="Francino P."/>
            <person name="Keys D.N."/>
            <person name="Haga S."/>
            <person name="Hayashi H."/>
            <person name="Hino K."/>
            <person name="Imai K.S."/>
            <person name="Inaba K."/>
            <person name="Kano S."/>
            <person name="Kobayashi K."/>
            <person name="Kobayashi M."/>
            <person name="Lee B.I."/>
            <person name="Makabe K.W."/>
            <person name="Manohar C."/>
            <person name="Matassi G."/>
            <person name="Medina M."/>
            <person name="Mochizuki Y."/>
            <person name="Mount S."/>
            <person name="Morishita T."/>
            <person name="Miura S."/>
            <person name="Nakayama A."/>
            <person name="Nishizaka S."/>
            <person name="Nomoto H."/>
            <person name="Ohta F."/>
            <person name="Oishi K."/>
            <person name="Rigoutsos I."/>
            <person name="Sano M."/>
            <person name="Sasaki A."/>
            <person name="Sasakura Y."/>
            <person name="Shoguchi E."/>
            <person name="Shin-i T."/>
            <person name="Spagnuolo A."/>
            <person name="Stainier D."/>
            <person name="Suzuki M.M."/>
            <person name="Tassy O."/>
            <person name="Takatori N."/>
            <person name="Tokuoka M."/>
            <person name="Yagi K."/>
            <person name="Yoshizaki F."/>
            <person name="Wada S."/>
            <person name="Zhang C."/>
            <person name="Hyatt P.D."/>
            <person name="Larimer F."/>
            <person name="Detter C."/>
            <person name="Doggett N."/>
            <person name="Glavina T."/>
            <person name="Hawkins T."/>
            <person name="Richardson P."/>
            <person name="Lucas S."/>
            <person name="Kohara Y."/>
            <person name="Levine M."/>
            <person name="Satoh N."/>
            <person name="Rokhsar D.S."/>
        </authorList>
    </citation>
    <scope>NUCLEOTIDE SEQUENCE [LARGE SCALE GENOMIC DNA]</scope>
</reference>
<comment type="subunit">
    <text evidence="8">Homodimer. Heterodimer; two heterodimers of COQ7:COQ9 come together on the same side of the lipid pseudo-bilayer and form a curved tetramer with a hydrophobic surface suitable for membrane interaction. These two tetramers assemble into a soluble octamer with a pseudo-bilayer of lipids captured within. Interacts with COQ7; this interaction allows ubiquinone (CoQ) isoprene intermediates presentation to COQ7 and facilitates the COQ7-mediated hydroxylase step.</text>
</comment>
<dbReference type="OMA" id="HQIANED"/>
<name>F6RQ34_CIOIN</name>
<evidence type="ECO:0000259" key="11">
    <source>
        <dbReference type="Pfam" id="PF21392"/>
    </source>
</evidence>
<comment type="similarity">
    <text evidence="3 9">Belongs to the COQ9 family.</text>
</comment>
<comment type="subcellular location">
    <subcellularLocation>
        <location evidence="1 9">Mitochondrion</location>
    </subcellularLocation>
</comment>
<reference evidence="12" key="3">
    <citation type="submission" date="2025-08" db="UniProtKB">
        <authorList>
            <consortium name="Ensembl"/>
        </authorList>
    </citation>
    <scope>IDENTIFICATION</scope>
</reference>
<keyword evidence="6 9" id="KW-0446">Lipid-binding</keyword>
<reference evidence="12" key="2">
    <citation type="journal article" date="2008" name="Genome Biol.">
        <title>Improved genome assembly and evidence-based global gene model set for the chordate Ciona intestinalis: new insight into intron and operon populations.</title>
        <authorList>
            <person name="Satou Y."/>
            <person name="Mineta K."/>
            <person name="Ogasawara M."/>
            <person name="Sasakura Y."/>
            <person name="Shoguchi E."/>
            <person name="Ueno K."/>
            <person name="Yamada L."/>
            <person name="Matsumoto J."/>
            <person name="Wasserscheid J."/>
            <person name="Dewar K."/>
            <person name="Wiley G.B."/>
            <person name="Macmil S.L."/>
            <person name="Roe B.A."/>
            <person name="Zeller R.W."/>
            <person name="Hastings K.E."/>
            <person name="Lemaire P."/>
            <person name="Lindquist E."/>
            <person name="Endo T."/>
            <person name="Hotta K."/>
            <person name="Inaba K."/>
        </authorList>
    </citation>
    <scope>NUCLEOTIDE SEQUENCE [LARGE SCALE GENOMIC DNA]</scope>
    <source>
        <strain evidence="12">wild type</strain>
    </source>
</reference>